<dbReference type="Gene3D" id="4.10.240.10">
    <property type="entry name" value="Zn(2)-C6 fungal-type DNA-binding domain"/>
    <property type="match status" value="1"/>
</dbReference>
<dbReference type="AlphaFoldDB" id="A0A139ITB9"/>
<keyword evidence="5" id="KW-1185">Reference proteome</keyword>
<feature type="region of interest" description="Disordered" evidence="2">
    <location>
        <begin position="22"/>
        <end position="85"/>
    </location>
</feature>
<accession>A0A139ITB9</accession>
<dbReference type="STRING" id="113226.A0A139ITB9"/>
<sequence length="668" mass="73887">MVHDGAKNAAMEIISMRSADALDPRLSAEHTTPSNGATYEDYPDGPPPLKRARPSFVKPAQKNNVQDNPLAESSHAGSSASDPLDYPRRRATIACEVCRSRKSRCDGNRPKCKLCTELNAECVYREPGVKLDAGDKLILERLAHIEGLLQSTLLQSPISGRGPISPATSNTASEDLQSKRLSASLTPAYGTLPLSGMGINLATNISTMPKAHTNHAVHLLQWPVIRDLVSKPCDPQALMQTELARPPLDLQPPYSLDLDLAGKPSSYARAFFEKVNVWYAVVNPYSWHAHFRTASAVGFRSGAETCVVLLVLALGQAAYFGHSISRLPEDQSMPGLEYFNAAWLVLPSLMIRNDALSAQCHILAAAYLLYIVRPLEAWNLLSNASIKLQLLLANQSAIPPQVKELSERVFWNALMIESDLLAELDLPHSGIVQFEDSMRLPRSFPYDATIAGADELPGNDDLWYFLAEIALRRLLNRVSHMIYGQKRASISSLEPVAAELEFQLNQWYEGLPPSIRFPRERLPARDQVQTVLRLRYFACRTIIFRPYIQAVLQDESLAQEPAVQTACQKCLEACVRQLENISAHHDGHLPYLWQGALSITSQTLLLMGATLSNALSALLPPRAQIDMVINDVVAELDGLGHLAPSIRLCADIVREAEDRRQVLMQRPQ</sequence>
<dbReference type="GO" id="GO:0008270">
    <property type="term" value="F:zinc ion binding"/>
    <property type="evidence" value="ECO:0007669"/>
    <property type="project" value="InterPro"/>
</dbReference>
<reference evidence="4 5" key="1">
    <citation type="submission" date="2015-07" db="EMBL/GenBank/DDBJ databases">
        <title>Comparative genomics of the Sigatoka disease complex on banana suggests a link between parallel evolutionary changes in Pseudocercospora fijiensis and Pseudocercospora eumusae and increased virulence on the banana host.</title>
        <authorList>
            <person name="Chang T.-C."/>
            <person name="Salvucci A."/>
            <person name="Crous P.W."/>
            <person name="Stergiopoulos I."/>
        </authorList>
    </citation>
    <scope>NUCLEOTIDE SEQUENCE [LARGE SCALE GENOMIC DNA]</scope>
    <source>
        <strain evidence="4 5">CBS 116634</strain>
    </source>
</reference>
<dbReference type="Pfam" id="PF00172">
    <property type="entry name" value="Zn_clus"/>
    <property type="match status" value="1"/>
</dbReference>
<dbReference type="GO" id="GO:0000981">
    <property type="term" value="F:DNA-binding transcription factor activity, RNA polymerase II-specific"/>
    <property type="evidence" value="ECO:0007669"/>
    <property type="project" value="InterPro"/>
</dbReference>
<dbReference type="InterPro" id="IPR036864">
    <property type="entry name" value="Zn2-C6_fun-type_DNA-bd_sf"/>
</dbReference>
<dbReference type="CDD" id="cd00067">
    <property type="entry name" value="GAL4"/>
    <property type="match status" value="1"/>
</dbReference>
<dbReference type="PROSITE" id="PS50048">
    <property type="entry name" value="ZN2_CY6_FUNGAL_2"/>
    <property type="match status" value="1"/>
</dbReference>
<dbReference type="PROSITE" id="PS00463">
    <property type="entry name" value="ZN2_CY6_FUNGAL_1"/>
    <property type="match status" value="1"/>
</dbReference>
<evidence type="ECO:0000259" key="3">
    <source>
        <dbReference type="PROSITE" id="PS50048"/>
    </source>
</evidence>
<gene>
    <name evidence="4" type="ORF">AC579_5349</name>
</gene>
<dbReference type="PANTHER" id="PTHR47785">
    <property type="entry name" value="ZN(II)2CYS6 TRANSCRIPTION FACTOR (EUROFUNG)-RELATED-RELATED"/>
    <property type="match status" value="1"/>
</dbReference>
<protein>
    <recommendedName>
        <fullName evidence="3">Zn(2)-C6 fungal-type domain-containing protein</fullName>
    </recommendedName>
</protein>
<evidence type="ECO:0000256" key="1">
    <source>
        <dbReference type="ARBA" id="ARBA00023242"/>
    </source>
</evidence>
<dbReference type="Proteomes" id="UP000073492">
    <property type="component" value="Unassembled WGS sequence"/>
</dbReference>
<dbReference type="CDD" id="cd12148">
    <property type="entry name" value="fungal_TF_MHR"/>
    <property type="match status" value="1"/>
</dbReference>
<proteinExistence type="predicted"/>
<dbReference type="InterPro" id="IPR053181">
    <property type="entry name" value="EcdB-like_regulator"/>
</dbReference>
<dbReference type="PANTHER" id="PTHR47785:SF2">
    <property type="entry name" value="ZN(II)2CYS6 TRANSCRIPTION FACTOR (EUROFUNG)"/>
    <property type="match status" value="1"/>
</dbReference>
<dbReference type="SUPFAM" id="SSF57701">
    <property type="entry name" value="Zn2/Cys6 DNA-binding domain"/>
    <property type="match status" value="1"/>
</dbReference>
<comment type="caution">
    <text evidence="4">The sequence shown here is derived from an EMBL/GenBank/DDBJ whole genome shotgun (WGS) entry which is preliminary data.</text>
</comment>
<name>A0A139ITB9_9PEZI</name>
<dbReference type="OrthoDB" id="4685598at2759"/>
<feature type="domain" description="Zn(2)-C6 fungal-type" evidence="3">
    <location>
        <begin position="94"/>
        <end position="124"/>
    </location>
</feature>
<evidence type="ECO:0000256" key="2">
    <source>
        <dbReference type="SAM" id="MobiDB-lite"/>
    </source>
</evidence>
<dbReference type="EMBL" id="LFZO01000014">
    <property type="protein sequence ID" value="KXT17814.1"/>
    <property type="molecule type" value="Genomic_DNA"/>
</dbReference>
<dbReference type="SMART" id="SM00066">
    <property type="entry name" value="GAL4"/>
    <property type="match status" value="1"/>
</dbReference>
<keyword evidence="1" id="KW-0539">Nucleus</keyword>
<evidence type="ECO:0000313" key="5">
    <source>
        <dbReference type="Proteomes" id="UP000073492"/>
    </source>
</evidence>
<dbReference type="InterPro" id="IPR001138">
    <property type="entry name" value="Zn2Cys6_DnaBD"/>
</dbReference>
<organism evidence="4 5">
    <name type="scientific">Pseudocercospora musae</name>
    <dbReference type="NCBI Taxonomy" id="113226"/>
    <lineage>
        <taxon>Eukaryota</taxon>
        <taxon>Fungi</taxon>
        <taxon>Dikarya</taxon>
        <taxon>Ascomycota</taxon>
        <taxon>Pezizomycotina</taxon>
        <taxon>Dothideomycetes</taxon>
        <taxon>Dothideomycetidae</taxon>
        <taxon>Mycosphaerellales</taxon>
        <taxon>Mycosphaerellaceae</taxon>
        <taxon>Pseudocercospora</taxon>
    </lineage>
</organism>
<evidence type="ECO:0000313" key="4">
    <source>
        <dbReference type="EMBL" id="KXT17814.1"/>
    </source>
</evidence>
<dbReference type="FunFam" id="4.10.240.10:FF:000008">
    <property type="entry name" value="C6 zinc finger domain-containing protein"/>
    <property type="match status" value="1"/>
</dbReference>